<name>A0AAV5V7H4_9BILA</name>
<dbReference type="Proteomes" id="UP001432322">
    <property type="component" value="Unassembled WGS sequence"/>
</dbReference>
<dbReference type="AlphaFoldDB" id="A0AAV5V7H4"/>
<comment type="caution">
    <text evidence="1">The sequence shown here is derived from an EMBL/GenBank/DDBJ whole genome shotgun (WGS) entry which is preliminary data.</text>
</comment>
<gene>
    <name evidence="1" type="ORF">PFISCL1PPCAC_6888</name>
</gene>
<evidence type="ECO:0000313" key="2">
    <source>
        <dbReference type="Proteomes" id="UP001432322"/>
    </source>
</evidence>
<feature type="non-terminal residue" evidence="1">
    <location>
        <position position="1"/>
    </location>
</feature>
<dbReference type="EMBL" id="BTSY01000002">
    <property type="protein sequence ID" value="GMT15590.1"/>
    <property type="molecule type" value="Genomic_DNA"/>
</dbReference>
<accession>A0AAV5V7H4</accession>
<protein>
    <submittedName>
        <fullName evidence="1">Uncharacterized protein</fullName>
    </submittedName>
</protein>
<sequence>LAELHNVQRLLEQRKDEALSREQYSQAGGIDKCLQQLRLREEPLKELLIERMDALQKSDYDEAQVQKDRFEINLEAALDIPELKKFVSAKEVRL</sequence>
<reference evidence="1" key="1">
    <citation type="submission" date="2023-10" db="EMBL/GenBank/DDBJ databases">
        <title>Genome assembly of Pristionchus species.</title>
        <authorList>
            <person name="Yoshida K."/>
            <person name="Sommer R.J."/>
        </authorList>
    </citation>
    <scope>NUCLEOTIDE SEQUENCE</scope>
    <source>
        <strain evidence="1">RS5133</strain>
    </source>
</reference>
<evidence type="ECO:0000313" key="1">
    <source>
        <dbReference type="EMBL" id="GMT15590.1"/>
    </source>
</evidence>
<proteinExistence type="predicted"/>
<feature type="non-terminal residue" evidence="1">
    <location>
        <position position="94"/>
    </location>
</feature>
<organism evidence="1 2">
    <name type="scientific">Pristionchus fissidentatus</name>
    <dbReference type="NCBI Taxonomy" id="1538716"/>
    <lineage>
        <taxon>Eukaryota</taxon>
        <taxon>Metazoa</taxon>
        <taxon>Ecdysozoa</taxon>
        <taxon>Nematoda</taxon>
        <taxon>Chromadorea</taxon>
        <taxon>Rhabditida</taxon>
        <taxon>Rhabditina</taxon>
        <taxon>Diplogasteromorpha</taxon>
        <taxon>Diplogasteroidea</taxon>
        <taxon>Neodiplogasteridae</taxon>
        <taxon>Pristionchus</taxon>
    </lineage>
</organism>
<keyword evidence="2" id="KW-1185">Reference proteome</keyword>